<dbReference type="STRING" id="461836.A0A0L0DND0"/>
<dbReference type="InterPro" id="IPR001683">
    <property type="entry name" value="PX_dom"/>
</dbReference>
<name>A0A0L0DND0_THETB</name>
<feature type="domain" description="PX" evidence="2">
    <location>
        <begin position="55"/>
        <end position="171"/>
    </location>
</feature>
<evidence type="ECO:0000313" key="3">
    <source>
        <dbReference type="EMBL" id="KNC53526.1"/>
    </source>
</evidence>
<feature type="compositionally biased region" description="Low complexity" evidence="1">
    <location>
        <begin position="23"/>
        <end position="38"/>
    </location>
</feature>
<feature type="region of interest" description="Disordered" evidence="1">
    <location>
        <begin position="1"/>
        <end position="51"/>
    </location>
</feature>
<dbReference type="GO" id="GO:0035091">
    <property type="term" value="F:phosphatidylinositol binding"/>
    <property type="evidence" value="ECO:0007669"/>
    <property type="project" value="InterPro"/>
</dbReference>
<dbReference type="eggNOG" id="KOG2273">
    <property type="taxonomic scope" value="Eukaryota"/>
</dbReference>
<feature type="compositionally biased region" description="Low complexity" evidence="1">
    <location>
        <begin position="1"/>
        <end position="15"/>
    </location>
</feature>
<dbReference type="Gene3D" id="1.20.1270.60">
    <property type="entry name" value="Arfaptin homology (AH) domain/BAR domain"/>
    <property type="match status" value="1"/>
</dbReference>
<dbReference type="OMA" id="XMTKVKV"/>
<dbReference type="PANTHER" id="PTHR10555">
    <property type="entry name" value="SORTING NEXIN"/>
    <property type="match status" value="1"/>
</dbReference>
<dbReference type="GeneID" id="25560997"/>
<accession>A0A0L0DND0</accession>
<evidence type="ECO:0000256" key="1">
    <source>
        <dbReference type="SAM" id="MobiDB-lite"/>
    </source>
</evidence>
<dbReference type="OrthoDB" id="271164at2759"/>
<dbReference type="GO" id="GO:0005768">
    <property type="term" value="C:endosome"/>
    <property type="evidence" value="ECO:0007669"/>
    <property type="project" value="TreeGrafter"/>
</dbReference>
<dbReference type="InterPro" id="IPR015404">
    <property type="entry name" value="Vps5_C"/>
</dbReference>
<dbReference type="EMBL" id="GL349437">
    <property type="protein sequence ID" value="KNC53526.1"/>
    <property type="molecule type" value="Genomic_DNA"/>
</dbReference>
<dbReference type="Pfam" id="PF09325">
    <property type="entry name" value="Vps5"/>
    <property type="match status" value="1"/>
</dbReference>
<dbReference type="SUPFAM" id="SSF64268">
    <property type="entry name" value="PX domain"/>
    <property type="match status" value="1"/>
</dbReference>
<dbReference type="SMART" id="SM00312">
    <property type="entry name" value="PX"/>
    <property type="match status" value="1"/>
</dbReference>
<protein>
    <submittedName>
        <fullName evidence="3">Snx2-prov protein</fullName>
    </submittedName>
</protein>
<dbReference type="Pfam" id="PF00787">
    <property type="entry name" value="PX"/>
    <property type="match status" value="1"/>
</dbReference>
<proteinExistence type="predicted"/>
<dbReference type="RefSeq" id="XP_013761847.1">
    <property type="nucleotide sequence ID" value="XM_013906393.1"/>
</dbReference>
<dbReference type="Gene3D" id="3.30.1520.10">
    <property type="entry name" value="Phox-like domain"/>
    <property type="match status" value="1"/>
</dbReference>
<dbReference type="SUPFAM" id="SSF103657">
    <property type="entry name" value="BAR/IMD domain-like"/>
    <property type="match status" value="1"/>
</dbReference>
<dbReference type="InterPro" id="IPR027267">
    <property type="entry name" value="AH/BAR_dom_sf"/>
</dbReference>
<gene>
    <name evidence="3" type="ORF">AMSG_01239</name>
</gene>
<evidence type="ECO:0000259" key="2">
    <source>
        <dbReference type="PROSITE" id="PS50195"/>
    </source>
</evidence>
<keyword evidence="4" id="KW-1185">Reference proteome</keyword>
<evidence type="ECO:0000313" key="4">
    <source>
        <dbReference type="Proteomes" id="UP000054408"/>
    </source>
</evidence>
<organism evidence="3 4">
    <name type="scientific">Thecamonas trahens ATCC 50062</name>
    <dbReference type="NCBI Taxonomy" id="461836"/>
    <lineage>
        <taxon>Eukaryota</taxon>
        <taxon>Apusozoa</taxon>
        <taxon>Apusomonadida</taxon>
        <taxon>Apusomonadidae</taxon>
        <taxon>Thecamonas</taxon>
    </lineage>
</organism>
<dbReference type="Proteomes" id="UP000054408">
    <property type="component" value="Unassembled WGS sequence"/>
</dbReference>
<dbReference type="PANTHER" id="PTHR10555:SF170">
    <property type="entry name" value="FI18122P1"/>
    <property type="match status" value="1"/>
</dbReference>
<dbReference type="AlphaFoldDB" id="A0A0L0DND0"/>
<dbReference type="InterPro" id="IPR036871">
    <property type="entry name" value="PX_dom_sf"/>
</dbReference>
<reference evidence="3 4" key="1">
    <citation type="submission" date="2010-05" db="EMBL/GenBank/DDBJ databases">
        <title>The Genome Sequence of Thecamonas trahens ATCC 50062.</title>
        <authorList>
            <consortium name="The Broad Institute Genome Sequencing Platform"/>
            <person name="Russ C."/>
            <person name="Cuomo C."/>
            <person name="Shea T."/>
            <person name="Young S.K."/>
            <person name="Zeng Q."/>
            <person name="Koehrsen M."/>
            <person name="Haas B."/>
            <person name="Borodovsky M."/>
            <person name="Guigo R."/>
            <person name="Alvarado L."/>
            <person name="Berlin A."/>
            <person name="Bochicchio J."/>
            <person name="Borenstein D."/>
            <person name="Chapman S."/>
            <person name="Chen Z."/>
            <person name="Freedman E."/>
            <person name="Gellesch M."/>
            <person name="Goldberg J."/>
            <person name="Griggs A."/>
            <person name="Gujja S."/>
            <person name="Heilman E."/>
            <person name="Heiman D."/>
            <person name="Hepburn T."/>
            <person name="Howarth C."/>
            <person name="Jen D."/>
            <person name="Larson L."/>
            <person name="Mehta T."/>
            <person name="Park D."/>
            <person name="Pearson M."/>
            <person name="Roberts A."/>
            <person name="Saif S."/>
            <person name="Shenoy N."/>
            <person name="Sisk P."/>
            <person name="Stolte C."/>
            <person name="Sykes S."/>
            <person name="Thomson T."/>
            <person name="Walk T."/>
            <person name="White J."/>
            <person name="Yandava C."/>
            <person name="Burger G."/>
            <person name="Gray M.W."/>
            <person name="Holland P.W.H."/>
            <person name="King N."/>
            <person name="Lang F.B.F."/>
            <person name="Roger A.J."/>
            <person name="Ruiz-Trillo I."/>
            <person name="Lander E."/>
            <person name="Nusbaum C."/>
        </authorList>
    </citation>
    <scope>NUCLEOTIDE SEQUENCE [LARGE SCALE GENOMIC DNA]</scope>
    <source>
        <strain evidence="3 4">ATCC 50062</strain>
    </source>
</reference>
<sequence>MSYSRSRSRSPVSSRSRSRSRSRSQSPGGRASAAAASSTGGGRANGGEEEYAKHPFLRVTMGEATKVGSGMSSYTAYDVVSTAELPGFAAGEHTVVRRYSDFSWLAEELARECPGAVVPPLPVKNATSRFDEAFVARRKNELEKFLYRCACHPLLHSAKALVLFLQSKDKLPWQNKSWGSGLLKKMSKVAGSVSSYVITAAEEPDPWFAEKKDEVEAWGKQLSELAKCANQLLKLRLSMSEAHSEFSAGATAVAQSEANPGLERAFNRLADVADTSNTIYSEQAEGALSQLVVDLEEYERIVAAVKAALAARAQVFGEWAKAKSDLAKKEDNLAKVKANPKKANKVASAKDDLDAAITNEAESKVAFEEITEVVREELARFEGEKILDFRASLVAVVESFIAAESDLIDAWQGLMPDVKAISHD</sequence>
<dbReference type="PROSITE" id="PS50195">
    <property type="entry name" value="PX"/>
    <property type="match status" value="1"/>
</dbReference>